<proteinExistence type="predicted"/>
<protein>
    <submittedName>
        <fullName evidence="1">Tail protein</fullName>
    </submittedName>
</protein>
<dbReference type="InterPro" id="IPR006521">
    <property type="entry name" value="Tail_protein_I"/>
</dbReference>
<dbReference type="EMBL" id="CP011110">
    <property type="protein sequence ID" value="AKA25480.1"/>
    <property type="molecule type" value="Genomic_DNA"/>
</dbReference>
<dbReference type="AlphaFoldDB" id="A0A0D5Y345"/>
<evidence type="ECO:0000313" key="1">
    <source>
        <dbReference type="EMBL" id="AKA25480.1"/>
    </source>
</evidence>
<dbReference type="OrthoDB" id="90759at2"/>
<name>A0A0D5Y345_9PSED</name>
<gene>
    <name evidence="1" type="ORF">PCL1606_40310</name>
</gene>
<accession>A0A0D5Y345</accession>
<dbReference type="KEGG" id="pcz:PCL1606_40310"/>
<dbReference type="Pfam" id="PF09684">
    <property type="entry name" value="Tail_P2_I"/>
    <property type="match status" value="1"/>
</dbReference>
<dbReference type="NCBIfam" id="TIGR01634">
    <property type="entry name" value="tail_P2_I"/>
    <property type="match status" value="1"/>
</dbReference>
<reference evidence="1 2" key="1">
    <citation type="journal article" date="2015" name="Mol. Plant Microbe Interact.">
        <title>Comparative Genomic Analysis of Pseudomonas chlororaphis PCL1606 Reveals New Insight into Antifungal Compounds Involved in Biocontrol.</title>
        <authorList>
            <person name="Calderon C.E."/>
            <person name="Ramos C."/>
            <person name="de Vicente A."/>
            <person name="Cazorla F.M."/>
        </authorList>
    </citation>
    <scope>NUCLEOTIDE SEQUENCE [LARGE SCALE GENOMIC DNA]</scope>
    <source>
        <strain evidence="1 2">PCL1606</strain>
    </source>
</reference>
<evidence type="ECO:0000313" key="2">
    <source>
        <dbReference type="Proteomes" id="UP000032748"/>
    </source>
</evidence>
<dbReference type="Proteomes" id="UP000032748">
    <property type="component" value="Chromosome"/>
</dbReference>
<dbReference type="RefSeq" id="WP_045884384.1">
    <property type="nucleotide sequence ID" value="NZ_CP011110.1"/>
</dbReference>
<dbReference type="PATRIC" id="fig|587753.10.peg.4025"/>
<sequence length="203" mass="22830">MKSLLPLNSTLLERGVEVATDEVTEIPLRTLYNPDTCPAHLLPYLAWAWSVDRWDPSWSEPVKRAAIKASYYIHAHKGTTGALRRVVEPLGYLIEIIEWFNAVPEGVPGTFALKVGVLETGITEEMYRELERLIDDAKPVSRKLTGLDIVLESRIDAFVGVAIYDGDEIDVYPWNNPDIDVVIQGYSGISVYTLDELDMYPYG</sequence>
<organism evidence="1 2">
    <name type="scientific">Pseudomonas chlororaphis</name>
    <dbReference type="NCBI Taxonomy" id="587753"/>
    <lineage>
        <taxon>Bacteria</taxon>
        <taxon>Pseudomonadati</taxon>
        <taxon>Pseudomonadota</taxon>
        <taxon>Gammaproteobacteria</taxon>
        <taxon>Pseudomonadales</taxon>
        <taxon>Pseudomonadaceae</taxon>
        <taxon>Pseudomonas</taxon>
    </lineage>
</organism>